<evidence type="ECO:0000256" key="3">
    <source>
        <dbReference type="ARBA" id="ARBA00022475"/>
    </source>
</evidence>
<comment type="subcellular location">
    <subcellularLocation>
        <location evidence="1">Cell membrane</location>
        <topology evidence="1">Multi-pass membrane protein</topology>
    </subcellularLocation>
</comment>
<dbReference type="EC" id="2.7.10.2" evidence="12"/>
<feature type="compositionally biased region" description="Low complexity" evidence="9">
    <location>
        <begin position="498"/>
        <end position="516"/>
    </location>
</feature>
<dbReference type="NCBIfam" id="TIGR01007">
    <property type="entry name" value="eps_fam"/>
    <property type="match status" value="1"/>
</dbReference>
<keyword evidence="8 10" id="KW-0472">Membrane</keyword>
<keyword evidence="13" id="KW-1185">Reference proteome</keyword>
<dbReference type="InterPro" id="IPR005702">
    <property type="entry name" value="Wzc-like_C"/>
</dbReference>
<evidence type="ECO:0000256" key="5">
    <source>
        <dbReference type="ARBA" id="ARBA00022741"/>
    </source>
</evidence>
<proteinExistence type="inferred from homology"/>
<keyword evidence="4 10" id="KW-0812">Transmembrane</keyword>
<dbReference type="Pfam" id="PF10609">
    <property type="entry name" value="ParA"/>
    <property type="match status" value="1"/>
</dbReference>
<dbReference type="Proteomes" id="UP001597260">
    <property type="component" value="Unassembled WGS sequence"/>
</dbReference>
<feature type="region of interest" description="Disordered" evidence="9">
    <location>
        <begin position="450"/>
        <end position="516"/>
    </location>
</feature>
<dbReference type="PANTHER" id="PTHR32309:SF31">
    <property type="entry name" value="CAPSULAR EXOPOLYSACCHARIDE FAMILY"/>
    <property type="match status" value="1"/>
</dbReference>
<keyword evidence="6" id="KW-0067">ATP-binding</keyword>
<keyword evidence="7 10" id="KW-1133">Transmembrane helix</keyword>
<dbReference type="InterPro" id="IPR033756">
    <property type="entry name" value="YlxH/NBP35"/>
</dbReference>
<keyword evidence="12" id="KW-0808">Transferase</keyword>
<dbReference type="PANTHER" id="PTHR32309">
    <property type="entry name" value="TYROSINE-PROTEIN KINASE"/>
    <property type="match status" value="1"/>
</dbReference>
<evidence type="ECO:0000313" key="12">
    <source>
        <dbReference type="EMBL" id="MFD1320329.1"/>
    </source>
</evidence>
<reference evidence="13" key="1">
    <citation type="journal article" date="2019" name="Int. J. Syst. Evol. Microbiol.">
        <title>The Global Catalogue of Microorganisms (GCM) 10K type strain sequencing project: providing services to taxonomists for standard genome sequencing and annotation.</title>
        <authorList>
            <consortium name="The Broad Institute Genomics Platform"/>
            <consortium name="The Broad Institute Genome Sequencing Center for Infectious Disease"/>
            <person name="Wu L."/>
            <person name="Ma J."/>
        </authorList>
    </citation>
    <scope>NUCLEOTIDE SEQUENCE [LARGE SCALE GENOMIC DNA]</scope>
    <source>
        <strain evidence="13">JCM 31037</strain>
    </source>
</reference>
<evidence type="ECO:0000256" key="8">
    <source>
        <dbReference type="ARBA" id="ARBA00023136"/>
    </source>
</evidence>
<dbReference type="Pfam" id="PF02706">
    <property type="entry name" value="Wzz"/>
    <property type="match status" value="1"/>
</dbReference>
<organism evidence="12 13">
    <name type="scientific">Micromonospora sonneratiae</name>
    <dbReference type="NCBI Taxonomy" id="1184706"/>
    <lineage>
        <taxon>Bacteria</taxon>
        <taxon>Bacillati</taxon>
        <taxon>Actinomycetota</taxon>
        <taxon>Actinomycetes</taxon>
        <taxon>Micromonosporales</taxon>
        <taxon>Micromonosporaceae</taxon>
        <taxon>Micromonospora</taxon>
    </lineage>
</organism>
<evidence type="ECO:0000256" key="9">
    <source>
        <dbReference type="SAM" id="MobiDB-lite"/>
    </source>
</evidence>
<dbReference type="Gene3D" id="3.40.50.300">
    <property type="entry name" value="P-loop containing nucleotide triphosphate hydrolases"/>
    <property type="match status" value="1"/>
</dbReference>
<evidence type="ECO:0000313" key="13">
    <source>
        <dbReference type="Proteomes" id="UP001597260"/>
    </source>
</evidence>
<protein>
    <submittedName>
        <fullName evidence="12">Polysaccharide biosynthesis tyrosine autokinase</fullName>
        <ecNumber evidence="12">2.7.10.2</ecNumber>
    </submittedName>
</protein>
<keyword evidence="3" id="KW-1003">Cell membrane</keyword>
<evidence type="ECO:0000256" key="10">
    <source>
        <dbReference type="SAM" id="Phobius"/>
    </source>
</evidence>
<dbReference type="InterPro" id="IPR027417">
    <property type="entry name" value="P-loop_NTPase"/>
</dbReference>
<keyword evidence="5" id="KW-0547">Nucleotide-binding</keyword>
<dbReference type="CDD" id="cd05387">
    <property type="entry name" value="BY-kinase"/>
    <property type="match status" value="1"/>
</dbReference>
<feature type="compositionally biased region" description="Polar residues" evidence="9">
    <location>
        <begin position="475"/>
        <end position="485"/>
    </location>
</feature>
<feature type="domain" description="Polysaccharide chain length determinant N-terminal" evidence="11">
    <location>
        <begin position="1"/>
        <end position="83"/>
    </location>
</feature>
<dbReference type="RefSeq" id="WP_377567212.1">
    <property type="nucleotide sequence ID" value="NZ_JBHTMP010000004.1"/>
</dbReference>
<evidence type="ECO:0000256" key="2">
    <source>
        <dbReference type="ARBA" id="ARBA00006683"/>
    </source>
</evidence>
<feature type="transmembrane region" description="Helical" evidence="10">
    <location>
        <begin position="12"/>
        <end position="33"/>
    </location>
</feature>
<accession>A0ABW3Y7W9</accession>
<comment type="caution">
    <text evidence="12">The sequence shown here is derived from an EMBL/GenBank/DDBJ whole genome shotgun (WGS) entry which is preliminary data.</text>
</comment>
<dbReference type="SUPFAM" id="SSF52540">
    <property type="entry name" value="P-loop containing nucleoside triphosphate hydrolases"/>
    <property type="match status" value="1"/>
</dbReference>
<evidence type="ECO:0000256" key="7">
    <source>
        <dbReference type="ARBA" id="ARBA00022989"/>
    </source>
</evidence>
<dbReference type="InterPro" id="IPR003856">
    <property type="entry name" value="LPS_length_determ_N"/>
</dbReference>
<evidence type="ECO:0000256" key="1">
    <source>
        <dbReference type="ARBA" id="ARBA00004651"/>
    </source>
</evidence>
<name>A0ABW3Y7W9_9ACTN</name>
<comment type="similarity">
    <text evidence="2">Belongs to the CpsC/CapA family.</text>
</comment>
<dbReference type="InterPro" id="IPR050445">
    <property type="entry name" value="Bact_polysacc_biosynth/exp"/>
</dbReference>
<dbReference type="EMBL" id="JBHTMP010000004">
    <property type="protein sequence ID" value="MFD1320329.1"/>
    <property type="molecule type" value="Genomic_DNA"/>
</dbReference>
<evidence type="ECO:0000256" key="4">
    <source>
        <dbReference type="ARBA" id="ARBA00022692"/>
    </source>
</evidence>
<evidence type="ECO:0000259" key="11">
    <source>
        <dbReference type="Pfam" id="PF02706"/>
    </source>
</evidence>
<evidence type="ECO:0000256" key="6">
    <source>
        <dbReference type="ARBA" id="ARBA00022840"/>
    </source>
</evidence>
<dbReference type="GO" id="GO:0004715">
    <property type="term" value="F:non-membrane spanning protein tyrosine kinase activity"/>
    <property type="evidence" value="ECO:0007669"/>
    <property type="project" value="UniProtKB-EC"/>
</dbReference>
<gene>
    <name evidence="12" type="ORF">ACFQ4H_04400</name>
</gene>
<sequence length="533" mass="56022">MDLHDHLRVVRQRWWVVLATVVVALGVAGFLTVRAEPQYTSSVTFFVTTPSRGVTDAYQGGLFLQQRVKSYVDLLTSDRLAQSIAADGTVGLSASAVQSRVSARVQADTVLLEATITDADQSRSLRLAEALATSFVKLVERIETPPGDDEPPVKIEVVSGPRTNPDPVSPRPVRTSVLAGLIGLVVGIGLSVLRGRTDTTIHDGTQLSQITASPLLGQIPFATDAKTSPVIVNAAGQSARAEALRKLRTNLRFVDVQEPAGVIAVTSAVQGEGKSTMACNLAIVLAEAGWRVLLVDADLRRPKVAHYLGLPSGVGLTDVLIGEVGVSEAVRPWGDRSLLVLTAGSVPPNPSELLGSKSMADLLLSLRETADIVIIDTAPLLAVTDGVVVAVQADGALLVTKAGKTSRDEVMAAAEALSSVAARLLGCVLNMAKTSATESYQYEAYRVIQPTGEPGRRPGTTADQDAPPATKRNTRIGQSETTAAGQSAPPEAMPGNRTYSETTAPTEASAASAVDAYTIRAMSEPTQEFTRIP</sequence>